<feature type="transmembrane region" description="Helical" evidence="1">
    <location>
        <begin position="18"/>
        <end position="39"/>
    </location>
</feature>
<reference evidence="2 3" key="1">
    <citation type="submission" date="2015-06" db="EMBL/GenBank/DDBJ databases">
        <title>R. anatipestifer strain HXb2 is the most virulent strain so far, and the genome sequence would help us uncover the pathogenesis.</title>
        <authorList>
            <person name="Hu Q."/>
            <person name="Qi J."/>
            <person name="Bo H."/>
            <person name="Liu G."/>
            <person name="Tao M."/>
            <person name="Ding Y."/>
            <person name="Xue Y."/>
        </authorList>
    </citation>
    <scope>NUCLEOTIDE SEQUENCE [LARGE SCALE GENOMIC DNA]</scope>
    <source>
        <strain evidence="2 3">HXb2</strain>
    </source>
</reference>
<keyword evidence="1" id="KW-0812">Transmembrane</keyword>
<dbReference type="EMBL" id="CP011859">
    <property type="protein sequence ID" value="AQY21117.1"/>
    <property type="molecule type" value="Genomic_DNA"/>
</dbReference>
<keyword evidence="1" id="KW-0472">Membrane</keyword>
<name>A0A1S7DPR2_RIEAN</name>
<organism evidence="2 3">
    <name type="scientific">Riemerella anatipestifer</name>
    <name type="common">Moraxella anatipestifer</name>
    <dbReference type="NCBI Taxonomy" id="34085"/>
    <lineage>
        <taxon>Bacteria</taxon>
        <taxon>Pseudomonadati</taxon>
        <taxon>Bacteroidota</taxon>
        <taxon>Flavobacteriia</taxon>
        <taxon>Flavobacteriales</taxon>
        <taxon>Weeksellaceae</taxon>
        <taxon>Riemerella</taxon>
    </lineage>
</organism>
<dbReference type="AlphaFoldDB" id="A0A1S7DPR2"/>
<protein>
    <submittedName>
        <fullName evidence="2">Uncharacterized protein</fullName>
    </submittedName>
</protein>
<accession>A0A1S7DPR2</accession>
<proteinExistence type="predicted"/>
<evidence type="ECO:0000313" key="3">
    <source>
        <dbReference type="Proteomes" id="UP000189883"/>
    </source>
</evidence>
<keyword evidence="1" id="KW-1133">Transmembrane helix</keyword>
<sequence>MYYTFTSYWRKFDRKQQIIVLLVFLVILWSMNFMNYGIFKVFNLIVSSF</sequence>
<gene>
    <name evidence="2" type="ORF">AB406_0153</name>
</gene>
<dbReference type="Proteomes" id="UP000189883">
    <property type="component" value="Chromosome"/>
</dbReference>
<evidence type="ECO:0000256" key="1">
    <source>
        <dbReference type="SAM" id="Phobius"/>
    </source>
</evidence>
<evidence type="ECO:0000313" key="2">
    <source>
        <dbReference type="EMBL" id="AQY21117.1"/>
    </source>
</evidence>